<evidence type="ECO:0008006" key="3">
    <source>
        <dbReference type="Google" id="ProtNLM"/>
    </source>
</evidence>
<sequence>MMETDFDFRVKELTEKVEQMESKIEVLKARSAGDDLWDNSDMMLNWKVSQRTLASWRADGLIDYVQVGGKIWYTKENRNNFLMRNAVQAKQMDLTTCSN</sequence>
<accession>A0A1M6JM05</accession>
<name>A0A1M6JM05_9BACT</name>
<evidence type="ECO:0000313" key="2">
    <source>
        <dbReference type="Proteomes" id="UP000184050"/>
    </source>
</evidence>
<reference evidence="1 2" key="1">
    <citation type="submission" date="2016-11" db="EMBL/GenBank/DDBJ databases">
        <authorList>
            <person name="Jaros S."/>
            <person name="Januszkiewicz K."/>
            <person name="Wedrychowicz H."/>
        </authorList>
    </citation>
    <scope>NUCLEOTIDE SEQUENCE [LARGE SCALE GENOMIC DNA]</scope>
    <source>
        <strain evidence="1 2">DSM 27063</strain>
    </source>
</reference>
<dbReference type="Proteomes" id="UP000184050">
    <property type="component" value="Unassembled WGS sequence"/>
</dbReference>
<dbReference type="AlphaFoldDB" id="A0A1M6JM05"/>
<keyword evidence="2" id="KW-1185">Reference proteome</keyword>
<gene>
    <name evidence="1" type="ORF">SAMN05444280_12076</name>
</gene>
<dbReference type="STRING" id="1168035.SAMN05444280_12076"/>
<organism evidence="1 2">
    <name type="scientific">Tangfeifania diversioriginum</name>
    <dbReference type="NCBI Taxonomy" id="1168035"/>
    <lineage>
        <taxon>Bacteria</taxon>
        <taxon>Pseudomonadati</taxon>
        <taxon>Bacteroidota</taxon>
        <taxon>Bacteroidia</taxon>
        <taxon>Marinilabiliales</taxon>
        <taxon>Prolixibacteraceae</taxon>
        <taxon>Tangfeifania</taxon>
    </lineage>
</organism>
<dbReference type="PANTHER" id="PTHR34585">
    <property type="match status" value="1"/>
</dbReference>
<dbReference type="EMBL" id="FQZE01000020">
    <property type="protein sequence ID" value="SHJ47739.1"/>
    <property type="molecule type" value="Genomic_DNA"/>
</dbReference>
<dbReference type="PANTHER" id="PTHR34585:SF22">
    <property type="entry name" value="HELIX-TURN-HELIX DOMAIN-CONTAINING PROTEIN"/>
    <property type="match status" value="1"/>
</dbReference>
<proteinExistence type="predicted"/>
<protein>
    <recommendedName>
        <fullName evidence="3">Helix-turn-helix domain-containing protein</fullName>
    </recommendedName>
</protein>
<dbReference type="SUPFAM" id="SSF46955">
    <property type="entry name" value="Putative DNA-binding domain"/>
    <property type="match status" value="1"/>
</dbReference>
<dbReference type="InterPro" id="IPR009061">
    <property type="entry name" value="DNA-bd_dom_put_sf"/>
</dbReference>
<evidence type="ECO:0000313" key="1">
    <source>
        <dbReference type="EMBL" id="SHJ47739.1"/>
    </source>
</evidence>